<evidence type="ECO:0000313" key="3">
    <source>
        <dbReference type="Proteomes" id="UP001054837"/>
    </source>
</evidence>
<dbReference type="EMBL" id="BPLQ01006037">
    <property type="protein sequence ID" value="GIY19439.1"/>
    <property type="molecule type" value="Genomic_DNA"/>
</dbReference>
<dbReference type="Proteomes" id="UP001054837">
    <property type="component" value="Unassembled WGS sequence"/>
</dbReference>
<dbReference type="AlphaFoldDB" id="A0AAV4REK0"/>
<name>A0AAV4REK0_9ARAC</name>
<accession>A0AAV4REK0</accession>
<proteinExistence type="predicted"/>
<feature type="region of interest" description="Disordered" evidence="1">
    <location>
        <begin position="44"/>
        <end position="111"/>
    </location>
</feature>
<keyword evidence="3" id="KW-1185">Reference proteome</keyword>
<organism evidence="2 3">
    <name type="scientific">Caerostris darwini</name>
    <dbReference type="NCBI Taxonomy" id="1538125"/>
    <lineage>
        <taxon>Eukaryota</taxon>
        <taxon>Metazoa</taxon>
        <taxon>Ecdysozoa</taxon>
        <taxon>Arthropoda</taxon>
        <taxon>Chelicerata</taxon>
        <taxon>Arachnida</taxon>
        <taxon>Araneae</taxon>
        <taxon>Araneomorphae</taxon>
        <taxon>Entelegynae</taxon>
        <taxon>Araneoidea</taxon>
        <taxon>Araneidae</taxon>
        <taxon>Caerostris</taxon>
    </lineage>
</organism>
<feature type="compositionally biased region" description="Low complexity" evidence="1">
    <location>
        <begin position="61"/>
        <end position="77"/>
    </location>
</feature>
<evidence type="ECO:0000313" key="2">
    <source>
        <dbReference type="EMBL" id="GIY19439.1"/>
    </source>
</evidence>
<reference evidence="2 3" key="1">
    <citation type="submission" date="2021-06" db="EMBL/GenBank/DDBJ databases">
        <title>Caerostris darwini draft genome.</title>
        <authorList>
            <person name="Kono N."/>
            <person name="Arakawa K."/>
        </authorList>
    </citation>
    <scope>NUCLEOTIDE SEQUENCE [LARGE SCALE GENOMIC DNA]</scope>
</reference>
<sequence>MCKNIRSPRITSVLQLGRNHPSLNHIECSRRIRANCTYTRVPASHLATKKKKAKELSDQLAPEAAQTVTTTPTPALPQKSSIPTPKRKTPPSPDADDEGFKTATSKKDKNG</sequence>
<gene>
    <name evidence="2" type="ORF">CDAR_208191</name>
</gene>
<evidence type="ECO:0000256" key="1">
    <source>
        <dbReference type="SAM" id="MobiDB-lite"/>
    </source>
</evidence>
<protein>
    <submittedName>
        <fullName evidence="2">Uncharacterized protein</fullName>
    </submittedName>
</protein>
<comment type="caution">
    <text evidence="2">The sequence shown here is derived from an EMBL/GenBank/DDBJ whole genome shotgun (WGS) entry which is preliminary data.</text>
</comment>